<dbReference type="Proteomes" id="UP000182278">
    <property type="component" value="Unassembled WGS sequence"/>
</dbReference>
<dbReference type="AlphaFoldDB" id="A0A1J4SE48"/>
<dbReference type="EMBL" id="MNUO01000044">
    <property type="protein sequence ID" value="OIN97560.1"/>
    <property type="molecule type" value="Genomic_DNA"/>
</dbReference>
<evidence type="ECO:0000313" key="3">
    <source>
        <dbReference type="Proteomes" id="UP000182278"/>
    </source>
</evidence>
<keyword evidence="1" id="KW-0175">Coiled coil</keyword>
<accession>A0A1J4SE48</accession>
<comment type="caution">
    <text evidence="2">The sequence shown here is derived from an EMBL/GenBank/DDBJ whole genome shotgun (WGS) entry which is preliminary data.</text>
</comment>
<feature type="coiled-coil region" evidence="1">
    <location>
        <begin position="152"/>
        <end position="218"/>
    </location>
</feature>
<reference evidence="2 3" key="1">
    <citation type="journal article" date="2016" name="Environ. Microbiol.">
        <title>Genomic resolution of a cold subsurface aquifer community provides metabolic insights for novel microbes adapted to high CO concentrations.</title>
        <authorList>
            <person name="Probst A.J."/>
            <person name="Castelle C.J."/>
            <person name="Singh A."/>
            <person name="Brown C.T."/>
            <person name="Anantharaman K."/>
            <person name="Sharon I."/>
            <person name="Hug L.A."/>
            <person name="Burstein D."/>
            <person name="Emerson J.B."/>
            <person name="Thomas B.C."/>
            <person name="Banfield J.F."/>
        </authorList>
    </citation>
    <scope>NUCLEOTIDE SEQUENCE [LARGE SCALE GENOMIC DNA]</scope>
    <source>
        <strain evidence="2">CG1_02_38_46</strain>
    </source>
</reference>
<organism evidence="2 3">
    <name type="scientific">Candidatus Desantisbacteria bacterium CG1_02_38_46</name>
    <dbReference type="NCBI Taxonomy" id="1817893"/>
    <lineage>
        <taxon>Bacteria</taxon>
        <taxon>Candidatus Desantisiibacteriota</taxon>
    </lineage>
</organism>
<dbReference type="STRING" id="1817893.AUJ66_02815"/>
<protein>
    <submittedName>
        <fullName evidence="2">Uncharacterized protein</fullName>
    </submittedName>
</protein>
<name>A0A1J4SE48_9BACT</name>
<sequence>MIEIKQAIERIAKLKESDIGPTEENVKQKVVVPILELLGHKRENLEFEYRARSGGKIDIYIKNVPPDCKVIIDTKNYNENLNDYVEQIKNYTFDENALLTVIANGNEIRIYSQLRGVAFERSLLYSIKRQDLNKESVWMTLSSLLHNDNLQNRNVLKKIDEREREIKDAMSNEERFKQEYDNKVEGIDSDIETKEEEIEQLKKEKKSLEEEVKIKISEIWNAIGLSLDFHRISTSTPSDGIPQVGSSPEYARKSRKVTLQELADAGLVRNGQALFFFHSRVFKDEQAEIVTNQNKLKYKGDGNFYSISEIAAIIDRKLGFKHDEHGVAGPKYWQTEDGKLLHDLNEIVRQKGDK</sequence>
<proteinExistence type="predicted"/>
<evidence type="ECO:0000256" key="1">
    <source>
        <dbReference type="SAM" id="Coils"/>
    </source>
</evidence>
<gene>
    <name evidence="2" type="ORF">AUJ66_02815</name>
</gene>
<evidence type="ECO:0000313" key="2">
    <source>
        <dbReference type="EMBL" id="OIN97560.1"/>
    </source>
</evidence>